<reference evidence="1 2" key="1">
    <citation type="submission" date="2018-12" db="EMBL/GenBank/DDBJ databases">
        <title>Corynebacterium sanguinis sp. nov., a clinically-associated and environmental corynebacterium.</title>
        <authorList>
            <person name="Gonzales-Siles L."/>
            <person name="Jaen-Luchoro D."/>
            <person name="Cardew S."/>
            <person name="Inganas E."/>
            <person name="Ohlen M."/>
            <person name="Jensie-Markopolous S."/>
            <person name="Pinyeiro-Iglesias B."/>
            <person name="Molin K."/>
            <person name="Skovbjerg S."/>
            <person name="Svensson-Stadler L."/>
            <person name="Funke G."/>
            <person name="Moore E.R.B."/>
        </authorList>
    </citation>
    <scope>NUCLEOTIDE SEQUENCE [LARGE SCALE GENOMIC DNA]</scope>
    <source>
        <strain evidence="1 2">58734</strain>
    </source>
</reference>
<dbReference type="Proteomes" id="UP000336646">
    <property type="component" value="Unassembled WGS sequence"/>
</dbReference>
<name>A0A6C1TZ61_9CORY</name>
<protein>
    <submittedName>
        <fullName evidence="1">Uncharacterized protein</fullName>
    </submittedName>
</protein>
<evidence type="ECO:0000313" key="1">
    <source>
        <dbReference type="EMBL" id="TVS29819.1"/>
    </source>
</evidence>
<comment type="caution">
    <text evidence="1">The sequence shown here is derived from an EMBL/GenBank/DDBJ whole genome shotgun (WGS) entry which is preliminary data.</text>
</comment>
<organism evidence="1 2">
    <name type="scientific">Corynebacterium sanguinis</name>
    <dbReference type="NCBI Taxonomy" id="2594913"/>
    <lineage>
        <taxon>Bacteria</taxon>
        <taxon>Bacillati</taxon>
        <taxon>Actinomycetota</taxon>
        <taxon>Actinomycetes</taxon>
        <taxon>Mycobacteriales</taxon>
        <taxon>Corynebacteriaceae</taxon>
        <taxon>Corynebacterium</taxon>
    </lineage>
</organism>
<dbReference type="EMBL" id="RXIR01000003">
    <property type="protein sequence ID" value="TVS29819.1"/>
    <property type="molecule type" value="Genomic_DNA"/>
</dbReference>
<accession>A0A6C1TZ61</accession>
<proteinExistence type="predicted"/>
<sequence>MTTLADMTPEEREECVGMWCFNPALGLLIYAGVDELNEHVFMQPTEPNYHWDKRLLQAVPRFDLPRAWNPDGTPLEVTDGES</sequence>
<dbReference type="AlphaFoldDB" id="A0A6C1TZ61"/>
<evidence type="ECO:0000313" key="2">
    <source>
        <dbReference type="Proteomes" id="UP000336646"/>
    </source>
</evidence>
<gene>
    <name evidence="1" type="ORF">EKI59_02550</name>
</gene>